<organism evidence="2 3">
    <name type="scientific">Allacma fusca</name>
    <dbReference type="NCBI Taxonomy" id="39272"/>
    <lineage>
        <taxon>Eukaryota</taxon>
        <taxon>Metazoa</taxon>
        <taxon>Ecdysozoa</taxon>
        <taxon>Arthropoda</taxon>
        <taxon>Hexapoda</taxon>
        <taxon>Collembola</taxon>
        <taxon>Symphypleona</taxon>
        <taxon>Sminthuridae</taxon>
        <taxon>Allacma</taxon>
    </lineage>
</organism>
<reference evidence="2" key="1">
    <citation type="submission" date="2021-06" db="EMBL/GenBank/DDBJ databases">
        <authorList>
            <person name="Hodson N. C."/>
            <person name="Mongue J. A."/>
            <person name="Jaron S. K."/>
        </authorList>
    </citation>
    <scope>NUCLEOTIDE SEQUENCE</scope>
</reference>
<evidence type="ECO:0000313" key="2">
    <source>
        <dbReference type="EMBL" id="CAG7822826.1"/>
    </source>
</evidence>
<accession>A0A8J2KWJ0</accession>
<sequence length="187" mass="22101">MEQYEVEVSDFSVFPNEIVMKILSKLDTEVLEKTCCRVCSRWKEISETVIHKRLDKIRTIISDAAWKEINLRVPPKPNTVDLVRLKEFERTFISPKLEMRCTKIEPDVFIRRILKKRACDCEDIDVCITRVIHFMPCYKLILVQLPEQMYYYHELDPFMLFGDTEVEPYLTEAPAIKVDNNTHAAVR</sequence>
<name>A0A8J2KWJ0_9HEXA</name>
<dbReference type="PROSITE" id="PS50181">
    <property type="entry name" value="FBOX"/>
    <property type="match status" value="1"/>
</dbReference>
<dbReference type="Pfam" id="PF12937">
    <property type="entry name" value="F-box-like"/>
    <property type="match status" value="1"/>
</dbReference>
<protein>
    <recommendedName>
        <fullName evidence="1">F-box domain-containing protein</fullName>
    </recommendedName>
</protein>
<dbReference type="InterPro" id="IPR001810">
    <property type="entry name" value="F-box_dom"/>
</dbReference>
<feature type="domain" description="F-box" evidence="1">
    <location>
        <begin position="8"/>
        <end position="69"/>
    </location>
</feature>
<comment type="caution">
    <text evidence="2">The sequence shown here is derived from an EMBL/GenBank/DDBJ whole genome shotgun (WGS) entry which is preliminary data.</text>
</comment>
<gene>
    <name evidence="2" type="ORF">AFUS01_LOCUS33076</name>
</gene>
<evidence type="ECO:0000313" key="3">
    <source>
        <dbReference type="Proteomes" id="UP000708208"/>
    </source>
</evidence>
<proteinExistence type="predicted"/>
<keyword evidence="3" id="KW-1185">Reference proteome</keyword>
<evidence type="ECO:0000259" key="1">
    <source>
        <dbReference type="PROSITE" id="PS50181"/>
    </source>
</evidence>
<dbReference type="AlphaFoldDB" id="A0A8J2KWJ0"/>
<dbReference type="EMBL" id="CAJVCH010527580">
    <property type="protein sequence ID" value="CAG7822826.1"/>
    <property type="molecule type" value="Genomic_DNA"/>
</dbReference>
<dbReference type="Proteomes" id="UP000708208">
    <property type="component" value="Unassembled WGS sequence"/>
</dbReference>